<dbReference type="AlphaFoldDB" id="A0AA39NYH7"/>
<proteinExistence type="predicted"/>
<gene>
    <name evidence="4" type="ORF">IW261DRAFT_660469</name>
</gene>
<feature type="region of interest" description="Disordered" evidence="1">
    <location>
        <begin position="102"/>
        <end position="130"/>
    </location>
</feature>
<dbReference type="Proteomes" id="UP001175227">
    <property type="component" value="Unassembled WGS sequence"/>
</dbReference>
<dbReference type="PROSITE" id="PS50011">
    <property type="entry name" value="PROTEIN_KINASE_DOM"/>
    <property type="match status" value="1"/>
</dbReference>
<dbReference type="GO" id="GO:0005524">
    <property type="term" value="F:ATP binding"/>
    <property type="evidence" value="ECO:0007669"/>
    <property type="project" value="InterPro"/>
</dbReference>
<dbReference type="InterPro" id="IPR000719">
    <property type="entry name" value="Prot_kinase_dom"/>
</dbReference>
<evidence type="ECO:0000313" key="5">
    <source>
        <dbReference type="Proteomes" id="UP001175227"/>
    </source>
</evidence>
<feature type="signal peptide" evidence="2">
    <location>
        <begin position="1"/>
        <end position="25"/>
    </location>
</feature>
<dbReference type="InterPro" id="IPR011009">
    <property type="entry name" value="Kinase-like_dom_sf"/>
</dbReference>
<keyword evidence="2" id="KW-0732">Signal</keyword>
<dbReference type="SUPFAM" id="SSF56112">
    <property type="entry name" value="Protein kinase-like (PK-like)"/>
    <property type="match status" value="1"/>
</dbReference>
<dbReference type="EMBL" id="JAUEPR010000030">
    <property type="protein sequence ID" value="KAK0473899.1"/>
    <property type="molecule type" value="Genomic_DNA"/>
</dbReference>
<dbReference type="GO" id="GO:0004672">
    <property type="term" value="F:protein kinase activity"/>
    <property type="evidence" value="ECO:0007669"/>
    <property type="project" value="InterPro"/>
</dbReference>
<evidence type="ECO:0000256" key="2">
    <source>
        <dbReference type="SAM" id="SignalP"/>
    </source>
</evidence>
<sequence length="365" mass="40414">MAAAGADYGLFFGGFIAIVAQLVHSTDPSHPGTILLLSPVFKLQNATLPDPHSSKPLTPFQAKIPTEPFLAILVAMLCSNMLPQHRIKSPPHDLCQPLTLGTIPDADETEDDVGAASDNEEDTEEDTGEPIDIPTIDLQVVTNAMILHQPWLKCSDIHRISVIDLQSIPAAQNSTPLTSSPSLLQTRYLRRAPHFPSPNVDVVTLVDEISVNRWSSVWKCRVEGDAKLRIMKLVGRGHSAMVLRELYMYEVAFKDCPLTPVCYGVFHRPAGGWFGFLLADVGDNLEEVYGLSWYDVKRGMSAAEWQKLVDSVFELHSLGVNHGDLEPRNVAQTVDGFKFFDFGRSELHVCKRDECGELQDLLEID</sequence>
<feature type="domain" description="Protein kinase" evidence="3">
    <location>
        <begin position="203"/>
        <end position="365"/>
    </location>
</feature>
<evidence type="ECO:0000259" key="3">
    <source>
        <dbReference type="PROSITE" id="PS50011"/>
    </source>
</evidence>
<protein>
    <recommendedName>
        <fullName evidence="3">Protein kinase domain-containing protein</fullName>
    </recommendedName>
</protein>
<evidence type="ECO:0000256" key="1">
    <source>
        <dbReference type="SAM" id="MobiDB-lite"/>
    </source>
</evidence>
<feature type="compositionally biased region" description="Acidic residues" evidence="1">
    <location>
        <begin position="105"/>
        <end position="129"/>
    </location>
</feature>
<name>A0AA39NYH7_9AGAR</name>
<evidence type="ECO:0000313" key="4">
    <source>
        <dbReference type="EMBL" id="KAK0473899.1"/>
    </source>
</evidence>
<feature type="chain" id="PRO_5041438134" description="Protein kinase domain-containing protein" evidence="2">
    <location>
        <begin position="26"/>
        <end position="365"/>
    </location>
</feature>
<comment type="caution">
    <text evidence="4">The sequence shown here is derived from an EMBL/GenBank/DDBJ whole genome shotgun (WGS) entry which is preliminary data.</text>
</comment>
<keyword evidence="5" id="KW-1185">Reference proteome</keyword>
<accession>A0AA39NYH7</accession>
<organism evidence="4 5">
    <name type="scientific">Armillaria novae-zelandiae</name>
    <dbReference type="NCBI Taxonomy" id="153914"/>
    <lineage>
        <taxon>Eukaryota</taxon>
        <taxon>Fungi</taxon>
        <taxon>Dikarya</taxon>
        <taxon>Basidiomycota</taxon>
        <taxon>Agaricomycotina</taxon>
        <taxon>Agaricomycetes</taxon>
        <taxon>Agaricomycetidae</taxon>
        <taxon>Agaricales</taxon>
        <taxon>Marasmiineae</taxon>
        <taxon>Physalacriaceae</taxon>
        <taxon>Armillaria</taxon>
    </lineage>
</organism>
<reference evidence="4" key="1">
    <citation type="submission" date="2023-06" db="EMBL/GenBank/DDBJ databases">
        <authorList>
            <consortium name="Lawrence Berkeley National Laboratory"/>
            <person name="Ahrendt S."/>
            <person name="Sahu N."/>
            <person name="Indic B."/>
            <person name="Wong-Bajracharya J."/>
            <person name="Merenyi Z."/>
            <person name="Ke H.-M."/>
            <person name="Monk M."/>
            <person name="Kocsube S."/>
            <person name="Drula E."/>
            <person name="Lipzen A."/>
            <person name="Balint B."/>
            <person name="Henrissat B."/>
            <person name="Andreopoulos B."/>
            <person name="Martin F.M."/>
            <person name="Harder C.B."/>
            <person name="Rigling D."/>
            <person name="Ford K.L."/>
            <person name="Foster G.D."/>
            <person name="Pangilinan J."/>
            <person name="Papanicolaou A."/>
            <person name="Barry K."/>
            <person name="LaButti K."/>
            <person name="Viragh M."/>
            <person name="Koriabine M."/>
            <person name="Yan M."/>
            <person name="Riley R."/>
            <person name="Champramary S."/>
            <person name="Plett K.L."/>
            <person name="Tsai I.J."/>
            <person name="Slot J."/>
            <person name="Sipos G."/>
            <person name="Plett J."/>
            <person name="Nagy L.G."/>
            <person name="Grigoriev I.V."/>
        </authorList>
    </citation>
    <scope>NUCLEOTIDE SEQUENCE</scope>
    <source>
        <strain evidence="4">ICMP 16352</strain>
    </source>
</reference>